<evidence type="ECO:0000256" key="1">
    <source>
        <dbReference type="ARBA" id="ARBA00004496"/>
    </source>
</evidence>
<dbReference type="InterPro" id="IPR002661">
    <property type="entry name" value="Ribosome_recyc_fac"/>
</dbReference>
<dbReference type="GO" id="GO:0002184">
    <property type="term" value="P:cytoplasmic translational termination"/>
    <property type="evidence" value="ECO:0007669"/>
    <property type="project" value="TreeGrafter"/>
</dbReference>
<dbReference type="Gene3D" id="1.10.132.20">
    <property type="entry name" value="Ribosome-recycling factor"/>
    <property type="match status" value="1"/>
</dbReference>
<dbReference type="FunFam" id="3.30.1360.40:FF:000001">
    <property type="entry name" value="Ribosome-recycling factor"/>
    <property type="match status" value="1"/>
</dbReference>
<dbReference type="PANTHER" id="PTHR20982:SF3">
    <property type="entry name" value="MITOCHONDRIAL RIBOSOME RECYCLING FACTOR PSEUDO 1"/>
    <property type="match status" value="1"/>
</dbReference>
<accession>A0A3G2I713</accession>
<dbReference type="Gene3D" id="3.30.1360.40">
    <property type="match status" value="1"/>
</dbReference>
<dbReference type="Pfam" id="PF01765">
    <property type="entry name" value="RRF"/>
    <property type="match status" value="1"/>
</dbReference>
<dbReference type="AlphaFoldDB" id="A0A3G2I713"/>
<dbReference type="InterPro" id="IPR036191">
    <property type="entry name" value="RRF_sf"/>
</dbReference>
<dbReference type="RefSeq" id="WP_158361427.1">
    <property type="nucleotide sequence ID" value="NZ_CP032759.1"/>
</dbReference>
<evidence type="ECO:0000256" key="3">
    <source>
        <dbReference type="ARBA" id="ARBA00022490"/>
    </source>
</evidence>
<feature type="domain" description="Ribosome recycling factor" evidence="7">
    <location>
        <begin position="21"/>
        <end position="183"/>
    </location>
</feature>
<dbReference type="CDD" id="cd00520">
    <property type="entry name" value="RRF"/>
    <property type="match status" value="1"/>
</dbReference>
<keyword evidence="4 6" id="KW-0648">Protein biosynthesis</keyword>
<gene>
    <name evidence="6" type="primary">frr</name>
    <name evidence="8" type="ORF">D8S97_02580</name>
</gene>
<evidence type="ECO:0000256" key="6">
    <source>
        <dbReference type="HAMAP-Rule" id="MF_00040"/>
    </source>
</evidence>
<dbReference type="Proteomes" id="UP000271533">
    <property type="component" value="Chromosome"/>
</dbReference>
<dbReference type="HAMAP" id="MF_00040">
    <property type="entry name" value="RRF"/>
    <property type="match status" value="1"/>
</dbReference>
<reference evidence="8 9" key="1">
    <citation type="submission" date="2018-10" db="EMBL/GenBank/DDBJ databases">
        <title>Genome sequence of the corn leaf aphid (Rhopalosiphum maidis Fitch).</title>
        <authorList>
            <person name="Chen W."/>
            <person name="Shakir S."/>
            <person name="Bigham M."/>
            <person name="Fei Z."/>
            <person name="Jander G."/>
        </authorList>
    </citation>
    <scope>NUCLEOTIDE SEQUENCE [LARGE SCALE GENOMIC DNA]</scope>
    <source>
        <strain evidence="8 9">BTI</strain>
    </source>
</reference>
<proteinExistence type="inferred from homology"/>
<dbReference type="OrthoDB" id="9804006at2"/>
<dbReference type="FunFam" id="1.10.132.20:FF:000001">
    <property type="entry name" value="Ribosome-recycling factor"/>
    <property type="match status" value="1"/>
</dbReference>
<keyword evidence="3 6" id="KW-0963">Cytoplasm</keyword>
<dbReference type="GO" id="GO:0005829">
    <property type="term" value="C:cytosol"/>
    <property type="evidence" value="ECO:0007669"/>
    <property type="project" value="GOC"/>
</dbReference>
<evidence type="ECO:0000256" key="4">
    <source>
        <dbReference type="ARBA" id="ARBA00022917"/>
    </source>
</evidence>
<protein>
    <recommendedName>
        <fullName evidence="6">Ribosome-recycling factor</fullName>
        <shortName evidence="6">RRF</shortName>
    </recommendedName>
    <alternativeName>
        <fullName evidence="6">Ribosome-releasing factor</fullName>
    </alternativeName>
</protein>
<evidence type="ECO:0000313" key="9">
    <source>
        <dbReference type="Proteomes" id="UP000271533"/>
    </source>
</evidence>
<evidence type="ECO:0000259" key="7">
    <source>
        <dbReference type="Pfam" id="PF01765"/>
    </source>
</evidence>
<evidence type="ECO:0000256" key="5">
    <source>
        <dbReference type="ARBA" id="ARBA00025050"/>
    </source>
</evidence>
<evidence type="ECO:0000256" key="2">
    <source>
        <dbReference type="ARBA" id="ARBA00005912"/>
    </source>
</evidence>
<comment type="subcellular location">
    <subcellularLocation>
        <location evidence="1 6">Cytoplasm</location>
    </subcellularLocation>
</comment>
<name>A0A3G2I713_BUCRM</name>
<dbReference type="EMBL" id="CP032759">
    <property type="protein sequence ID" value="AYN24818.1"/>
    <property type="molecule type" value="Genomic_DNA"/>
</dbReference>
<organism evidence="8 9">
    <name type="scientific">Buchnera aphidicola subsp. Rhopalosiphum maidis</name>
    <dbReference type="NCBI Taxonomy" id="118109"/>
    <lineage>
        <taxon>Bacteria</taxon>
        <taxon>Pseudomonadati</taxon>
        <taxon>Pseudomonadota</taxon>
        <taxon>Gammaproteobacteria</taxon>
        <taxon>Enterobacterales</taxon>
        <taxon>Erwiniaceae</taxon>
        <taxon>Buchnera</taxon>
    </lineage>
</organism>
<dbReference type="GO" id="GO:0043023">
    <property type="term" value="F:ribosomal large subunit binding"/>
    <property type="evidence" value="ECO:0007669"/>
    <property type="project" value="TreeGrafter"/>
</dbReference>
<dbReference type="PANTHER" id="PTHR20982">
    <property type="entry name" value="RIBOSOME RECYCLING FACTOR"/>
    <property type="match status" value="1"/>
</dbReference>
<comment type="similarity">
    <text evidence="2 6">Belongs to the RRF family.</text>
</comment>
<dbReference type="NCBIfam" id="TIGR00496">
    <property type="entry name" value="frr"/>
    <property type="match status" value="1"/>
</dbReference>
<comment type="function">
    <text evidence="5 6">Responsible for the release of ribosomes from messenger RNA at the termination of protein biosynthesis. May increase the efficiency of translation by recycling ribosomes from one round of translation to another.</text>
</comment>
<evidence type="ECO:0000313" key="8">
    <source>
        <dbReference type="EMBL" id="AYN24818.1"/>
    </source>
</evidence>
<dbReference type="SUPFAM" id="SSF55194">
    <property type="entry name" value="Ribosome recycling factor, RRF"/>
    <property type="match status" value="1"/>
</dbReference>
<sequence length="185" mass="21558">MINDIHIKSNEKMKVCISNFQMQINNIRTGRASPELLNSIYVEYFGSKVPLRQISNVVVEDYHTLKINIFDDSSTSLIKKAILNSNLDLNPVVYGKDIIVPIPGLTEERRKHLIKVIRNNAENTRIYIRNIRRDANDKIKKYLKSKVISEDNEHTAQNKIQIMTDDYIKKIDAILLEKEKELMKF</sequence>
<dbReference type="InterPro" id="IPR023584">
    <property type="entry name" value="Ribosome_recyc_fac_dom"/>
</dbReference>